<dbReference type="AlphaFoldDB" id="A0A0C5WCN3"/>
<protein>
    <submittedName>
        <fullName evidence="1">Uncharacterized protein</fullName>
    </submittedName>
</protein>
<dbReference type="KEGG" id="sze:AW14_04100"/>
<evidence type="ECO:0000313" key="2">
    <source>
        <dbReference type="Proteomes" id="UP000032229"/>
    </source>
</evidence>
<dbReference type="STRING" id="1454006.AW14_04100"/>
<dbReference type="EMBL" id="CP007202">
    <property type="protein sequence ID" value="AJR04773.1"/>
    <property type="molecule type" value="Genomic_DNA"/>
</dbReference>
<dbReference type="HOGENOM" id="CLU_2156649_0_0_10"/>
<evidence type="ECO:0000313" key="1">
    <source>
        <dbReference type="EMBL" id="AJR04773.1"/>
    </source>
</evidence>
<accession>A0A0C5WCN3</accession>
<sequence length="111" mass="12406">MSIELNGVEIIISPDVIFKIKIGEKIFLGAVKIHISKNNIFDKVQSRYISSLLSKYLSEVVASEGEIVLEEFCLSIDVFGESVIKVPNNLSKTLSEIEFICEEIKSLWNAA</sequence>
<keyword evidence="2" id="KW-1185">Reference proteome</keyword>
<organism evidence="1 2">
    <name type="scientific">Siansivirga zeaxanthinifaciens CC-SAMT-1</name>
    <dbReference type="NCBI Taxonomy" id="1454006"/>
    <lineage>
        <taxon>Bacteria</taxon>
        <taxon>Pseudomonadati</taxon>
        <taxon>Bacteroidota</taxon>
        <taxon>Flavobacteriia</taxon>
        <taxon>Flavobacteriales</taxon>
        <taxon>Flavobacteriaceae</taxon>
        <taxon>Siansivirga</taxon>
    </lineage>
</organism>
<proteinExistence type="predicted"/>
<gene>
    <name evidence="1" type="ORF">AW14_04100</name>
</gene>
<dbReference type="RefSeq" id="WP_044637641.1">
    <property type="nucleotide sequence ID" value="NZ_CP007202.1"/>
</dbReference>
<name>A0A0C5WCN3_9FLAO</name>
<dbReference type="OrthoDB" id="1494722at2"/>
<reference evidence="1 2" key="1">
    <citation type="submission" date="2014-02" db="EMBL/GenBank/DDBJ databases">
        <authorList>
            <person name="Young C.-C."/>
            <person name="Hameed A."/>
            <person name="Huang H.-C."/>
            <person name="Shahina M."/>
        </authorList>
    </citation>
    <scope>NUCLEOTIDE SEQUENCE [LARGE SCALE GENOMIC DNA]</scope>
    <source>
        <strain evidence="1 2">CC-SAMT-1</strain>
    </source>
</reference>
<dbReference type="Proteomes" id="UP000032229">
    <property type="component" value="Chromosome"/>
</dbReference>